<keyword evidence="4 6" id="KW-1133">Transmembrane helix</keyword>
<dbReference type="OrthoDB" id="9789927at2"/>
<feature type="transmembrane region" description="Helical" evidence="6">
    <location>
        <begin position="37"/>
        <end position="55"/>
    </location>
</feature>
<feature type="transmembrane region" description="Helical" evidence="6">
    <location>
        <begin position="154"/>
        <end position="172"/>
    </location>
</feature>
<feature type="transmembrane region" description="Helical" evidence="6">
    <location>
        <begin position="202"/>
        <end position="225"/>
    </location>
</feature>
<feature type="transmembrane region" description="Helical" evidence="6">
    <location>
        <begin position="237"/>
        <end position="264"/>
    </location>
</feature>
<gene>
    <name evidence="7" type="ORF">SAMN05660923_00671</name>
</gene>
<evidence type="ECO:0000313" key="7">
    <source>
        <dbReference type="EMBL" id="SDW41084.1"/>
    </source>
</evidence>
<keyword evidence="3 6" id="KW-0812">Transmembrane</keyword>
<feature type="transmembrane region" description="Helical" evidence="6">
    <location>
        <begin position="88"/>
        <end position="108"/>
    </location>
</feature>
<feature type="transmembrane region" description="Helical" evidence="6">
    <location>
        <begin position="276"/>
        <end position="296"/>
    </location>
</feature>
<keyword evidence="5 6" id="KW-0472">Membrane</keyword>
<dbReference type="Pfam" id="PF02653">
    <property type="entry name" value="BPD_transp_2"/>
    <property type="match status" value="1"/>
</dbReference>
<protein>
    <submittedName>
        <fullName evidence="7">Amino acid/amide ABC transporter membrane protein 2, HAAT family (TC 3.A.1.4.-)</fullName>
    </submittedName>
</protein>
<dbReference type="InterPro" id="IPR001851">
    <property type="entry name" value="ABC_transp_permease"/>
</dbReference>
<organism evidence="7 8">
    <name type="scientific">Tepidimicrobium xylanilyticum</name>
    <dbReference type="NCBI Taxonomy" id="1123352"/>
    <lineage>
        <taxon>Bacteria</taxon>
        <taxon>Bacillati</taxon>
        <taxon>Bacillota</taxon>
        <taxon>Tissierellia</taxon>
        <taxon>Tissierellales</taxon>
        <taxon>Tepidimicrobiaceae</taxon>
        <taxon>Tepidimicrobium</taxon>
    </lineage>
</organism>
<dbReference type="InterPro" id="IPR043428">
    <property type="entry name" value="LivM-like"/>
</dbReference>
<dbReference type="PANTHER" id="PTHR30482">
    <property type="entry name" value="HIGH-AFFINITY BRANCHED-CHAIN AMINO ACID TRANSPORT SYSTEM PERMEASE"/>
    <property type="match status" value="1"/>
</dbReference>
<evidence type="ECO:0000256" key="1">
    <source>
        <dbReference type="ARBA" id="ARBA00004651"/>
    </source>
</evidence>
<dbReference type="EMBL" id="FNNG01000002">
    <property type="protein sequence ID" value="SDW41084.1"/>
    <property type="molecule type" value="Genomic_DNA"/>
</dbReference>
<evidence type="ECO:0000313" key="8">
    <source>
        <dbReference type="Proteomes" id="UP000198828"/>
    </source>
</evidence>
<feature type="transmembrane region" description="Helical" evidence="6">
    <location>
        <begin position="62"/>
        <end position="82"/>
    </location>
</feature>
<evidence type="ECO:0000256" key="3">
    <source>
        <dbReference type="ARBA" id="ARBA00022692"/>
    </source>
</evidence>
<evidence type="ECO:0000256" key="4">
    <source>
        <dbReference type="ARBA" id="ARBA00022989"/>
    </source>
</evidence>
<dbReference type="RefSeq" id="WP_093750865.1">
    <property type="nucleotide sequence ID" value="NZ_FNNG01000002.1"/>
</dbReference>
<feature type="transmembrane region" description="Helical" evidence="6">
    <location>
        <begin position="115"/>
        <end position="134"/>
    </location>
</feature>
<keyword evidence="2" id="KW-1003">Cell membrane</keyword>
<reference evidence="7 8" key="1">
    <citation type="submission" date="2016-10" db="EMBL/GenBank/DDBJ databases">
        <authorList>
            <person name="de Groot N.N."/>
        </authorList>
    </citation>
    <scope>NUCLEOTIDE SEQUENCE [LARGE SCALE GENOMIC DNA]</scope>
    <source>
        <strain evidence="7 8">DSM 23310</strain>
    </source>
</reference>
<proteinExistence type="predicted"/>
<accession>A0A1H2TCU3</accession>
<comment type="subcellular location">
    <subcellularLocation>
        <location evidence="1">Cell membrane</location>
        <topology evidence="1">Multi-pass membrane protein</topology>
    </subcellularLocation>
</comment>
<dbReference type="GO" id="GO:0005886">
    <property type="term" value="C:plasma membrane"/>
    <property type="evidence" value="ECO:0007669"/>
    <property type="project" value="UniProtKB-SubCell"/>
</dbReference>
<evidence type="ECO:0000256" key="6">
    <source>
        <dbReference type="SAM" id="Phobius"/>
    </source>
</evidence>
<dbReference type="PANTHER" id="PTHR30482:SF10">
    <property type="entry name" value="HIGH-AFFINITY BRANCHED-CHAIN AMINO ACID TRANSPORT PROTEIN BRAE"/>
    <property type="match status" value="1"/>
</dbReference>
<dbReference type="AlphaFoldDB" id="A0A1H2TCU3"/>
<dbReference type="CDD" id="cd06581">
    <property type="entry name" value="TM_PBP1_LivM_like"/>
    <property type="match status" value="1"/>
</dbReference>
<keyword evidence="8" id="KW-1185">Reference proteome</keyword>
<sequence>MDRLKGKNIIKVVILIVTFIAVQMAINLGFIDSYMELNIIIICINIILAVGLNLITGFTGQFSLGHAAFMCIGAYTSAILTAKLGQPFFIALIVSGITAALAGILIGIPTLRLKGDYLAIATLGFNEIVRILALNTDYIGGAIGFNDIPKYTNWTWAFSMTLITVLLIKNFINSYRGRACIAIKEDEIAAEAMGINTTFYKVLAFAIGAFFAGIAGSLYANYFYFIKPDSFGFMKSIDILVIVVFGGLGSITGSIVGAVLLSIISLLLQSVSELRMIIYALILFGIMVFRPTGIMGKQEFKLINLPRKKLPREERKAYGSTKSY</sequence>
<feature type="transmembrane region" description="Helical" evidence="6">
    <location>
        <begin position="12"/>
        <end position="31"/>
    </location>
</feature>
<name>A0A1H2TCU3_9FIRM</name>
<dbReference type="Proteomes" id="UP000198828">
    <property type="component" value="Unassembled WGS sequence"/>
</dbReference>
<dbReference type="GO" id="GO:0015658">
    <property type="term" value="F:branched-chain amino acid transmembrane transporter activity"/>
    <property type="evidence" value="ECO:0007669"/>
    <property type="project" value="InterPro"/>
</dbReference>
<evidence type="ECO:0000256" key="2">
    <source>
        <dbReference type="ARBA" id="ARBA00022475"/>
    </source>
</evidence>
<evidence type="ECO:0000256" key="5">
    <source>
        <dbReference type="ARBA" id="ARBA00023136"/>
    </source>
</evidence>